<reference evidence="2 3" key="1">
    <citation type="submission" date="2015-09" db="EMBL/GenBank/DDBJ databases">
        <title>Sorangium comparison.</title>
        <authorList>
            <person name="Zaburannyi N."/>
            <person name="Bunk B."/>
            <person name="Overmann J."/>
            <person name="Mueller R."/>
        </authorList>
    </citation>
    <scope>NUCLEOTIDE SEQUENCE [LARGE SCALE GENOMIC DNA]</scope>
    <source>
        <strain evidence="2 3">So ceGT47</strain>
    </source>
</reference>
<feature type="compositionally biased region" description="Low complexity" evidence="1">
    <location>
        <begin position="1"/>
        <end position="34"/>
    </location>
</feature>
<proteinExistence type="predicted"/>
<dbReference type="OrthoDB" id="5516351at2"/>
<dbReference type="AlphaFoldDB" id="A0A4P2PZV7"/>
<dbReference type="RefSeq" id="WP_129347480.1">
    <property type="nucleotide sequence ID" value="NZ_CP012670.1"/>
</dbReference>
<evidence type="ECO:0000313" key="2">
    <source>
        <dbReference type="EMBL" id="AUX22291.1"/>
    </source>
</evidence>
<name>A0A4P2PZV7_SORCE</name>
<dbReference type="EMBL" id="CP012670">
    <property type="protein sequence ID" value="AUX22291.1"/>
    <property type="molecule type" value="Genomic_DNA"/>
</dbReference>
<dbReference type="Proteomes" id="UP000295781">
    <property type="component" value="Chromosome"/>
</dbReference>
<evidence type="ECO:0000256" key="1">
    <source>
        <dbReference type="SAM" id="MobiDB-lite"/>
    </source>
</evidence>
<gene>
    <name evidence="2" type="ORF">SOCEGT47_027920</name>
</gene>
<organism evidence="2 3">
    <name type="scientific">Sorangium cellulosum</name>
    <name type="common">Polyangium cellulosum</name>
    <dbReference type="NCBI Taxonomy" id="56"/>
    <lineage>
        <taxon>Bacteria</taxon>
        <taxon>Pseudomonadati</taxon>
        <taxon>Myxococcota</taxon>
        <taxon>Polyangia</taxon>
        <taxon>Polyangiales</taxon>
        <taxon>Polyangiaceae</taxon>
        <taxon>Sorangium</taxon>
    </lineage>
</organism>
<protein>
    <submittedName>
        <fullName evidence="2">Uncharacterized protein</fullName>
    </submittedName>
</protein>
<feature type="region of interest" description="Disordered" evidence="1">
    <location>
        <begin position="1"/>
        <end position="52"/>
    </location>
</feature>
<evidence type="ECO:0000313" key="3">
    <source>
        <dbReference type="Proteomes" id="UP000295781"/>
    </source>
</evidence>
<accession>A0A4P2PZV7</accession>
<sequence length="183" mass="18805">MDAGRETGTTIGEGEGETGTTIGEGEGETGTTIGEGEGETGTTPPSDPGAWPKTVTLAAQGIGVLGEHVRFSDGAVSDAGDLGVHALRHVSLQSPVDGSICEMGTSFAGLADIPVDVAACPQWTSIAHLSATTVHESDESYRIGLGLLVWDAEHAALYRLRVLGDSHDAAARSTATFEYEPAR</sequence>